<dbReference type="Proteomes" id="UP000695022">
    <property type="component" value="Unplaced"/>
</dbReference>
<feature type="compositionally biased region" description="Low complexity" evidence="13">
    <location>
        <begin position="480"/>
        <end position="501"/>
    </location>
</feature>
<dbReference type="Gene3D" id="1.10.150.50">
    <property type="entry name" value="Transcription Factor, Ets-1"/>
    <property type="match status" value="1"/>
</dbReference>
<comment type="subcellular location">
    <subcellularLocation>
        <location evidence="1">Membrane</location>
        <topology evidence="1">Single-pass type I membrane protein</topology>
    </subcellularLocation>
</comment>
<dbReference type="PROSITE" id="PS50105">
    <property type="entry name" value="SAM_DOMAIN"/>
    <property type="match status" value="1"/>
</dbReference>
<dbReference type="SUPFAM" id="SSF47769">
    <property type="entry name" value="SAM/Pointed domain"/>
    <property type="match status" value="1"/>
</dbReference>
<dbReference type="PANTHER" id="PTHR15136:SF5">
    <property type="entry name" value="STROMAL INTERACTION MOLECULE HOMOLOG"/>
    <property type="match status" value="1"/>
</dbReference>
<sequence length="501" mass="57260">MLCVISKSFTWRLFVLWTVVLLFHSACVMSQLLDRQISSQSQLKFGPSPGVGNQVRKDIIQQDCDESCRKDEVAFSAIAALHKHLDDDSDGSIDITESDEFLKEELHYNNKEKAASRQMTFHQQDEYVTLDEMWQKWVHSSVHNWTTEDVVEWLVSYVDLPQYAPKFKELNIDGTALPRLALAADSIMQTYIGIVNPSHRRKLTLKAMDIVLFGAPKSTSSVLKDSLLASSLLIAIGAGWFGYTSNRQLKEKAGTLQMHWNGLQLTEEKLRELQRKLVEKEDEARDREKEMEGVHVSGNEINRLRLAEEKLAKLGRDLPKLQMWLQYTHELDKRNYNRKYAEAERQLRQAKDACERIHKKKDSLLSSFRIGQLSSVEEVDARIVKARQALMEVTIDLQERLFRWEQIEALLGLPLRMNQGLEHLQNALHLEESLLFAKRRGMSSMNLHSVSQEDGDDNSLHEFGAGPPRESVGRQREMPSSNSVASLASMSSKLSLNGNSR</sequence>
<reference evidence="17" key="1">
    <citation type="submission" date="2025-08" db="UniProtKB">
        <authorList>
            <consortium name="RefSeq"/>
        </authorList>
    </citation>
    <scope>IDENTIFICATION</scope>
</reference>
<feature type="region of interest" description="Disordered" evidence="13">
    <location>
        <begin position="448"/>
        <end position="501"/>
    </location>
</feature>
<evidence type="ECO:0000256" key="7">
    <source>
        <dbReference type="ARBA" id="ARBA00022837"/>
    </source>
</evidence>
<feature type="chain" id="PRO_5045782199" evidence="14">
    <location>
        <begin position="31"/>
        <end position="501"/>
    </location>
</feature>
<evidence type="ECO:0000256" key="9">
    <source>
        <dbReference type="ARBA" id="ARBA00023054"/>
    </source>
</evidence>
<dbReference type="GeneID" id="106809096"/>
<keyword evidence="6 14" id="KW-0732">Signal</keyword>
<accession>A0ABM1E5S0</accession>
<keyword evidence="16" id="KW-1185">Reference proteome</keyword>
<evidence type="ECO:0000256" key="13">
    <source>
        <dbReference type="SAM" id="MobiDB-lite"/>
    </source>
</evidence>
<evidence type="ECO:0000256" key="4">
    <source>
        <dbReference type="ARBA" id="ARBA00022692"/>
    </source>
</evidence>
<keyword evidence="7" id="KW-0106">Calcium</keyword>
<keyword evidence="5" id="KW-0479">Metal-binding</keyword>
<organism evidence="16 17">
    <name type="scientific">Priapulus caudatus</name>
    <name type="common">Priapulid worm</name>
    <dbReference type="NCBI Taxonomy" id="37621"/>
    <lineage>
        <taxon>Eukaryota</taxon>
        <taxon>Metazoa</taxon>
        <taxon>Ecdysozoa</taxon>
        <taxon>Scalidophora</taxon>
        <taxon>Priapulida</taxon>
        <taxon>Priapulimorpha</taxon>
        <taxon>Priapulimorphida</taxon>
        <taxon>Priapulidae</taxon>
        <taxon>Priapulus</taxon>
    </lineage>
</organism>
<dbReference type="InterPro" id="IPR057835">
    <property type="entry name" value="EF-hand_STIM1/2"/>
</dbReference>
<name>A0ABM1E5S0_PRICU</name>
<dbReference type="Pfam" id="PF25578">
    <property type="entry name" value="EF-hand_STIM1"/>
    <property type="match status" value="1"/>
</dbReference>
<feature type="coiled-coil region" evidence="12">
    <location>
        <begin position="263"/>
        <end position="290"/>
    </location>
</feature>
<dbReference type="InterPro" id="IPR032393">
    <property type="entry name" value="SOAR_STIM1/2"/>
</dbReference>
<feature type="signal peptide" evidence="14">
    <location>
        <begin position="1"/>
        <end position="30"/>
    </location>
</feature>
<keyword evidence="9 12" id="KW-0175">Coiled coil</keyword>
<evidence type="ECO:0000256" key="5">
    <source>
        <dbReference type="ARBA" id="ARBA00022723"/>
    </source>
</evidence>
<proteinExistence type="predicted"/>
<evidence type="ECO:0000256" key="6">
    <source>
        <dbReference type="ARBA" id="ARBA00022729"/>
    </source>
</evidence>
<evidence type="ECO:0000256" key="14">
    <source>
        <dbReference type="SAM" id="SignalP"/>
    </source>
</evidence>
<keyword evidence="3" id="KW-0109">Calcium transport</keyword>
<dbReference type="RefSeq" id="XP_014667541.1">
    <property type="nucleotide sequence ID" value="XM_014812055.1"/>
</dbReference>
<dbReference type="CDD" id="cd11722">
    <property type="entry name" value="SOAR"/>
    <property type="match status" value="1"/>
</dbReference>
<evidence type="ECO:0000256" key="1">
    <source>
        <dbReference type="ARBA" id="ARBA00004479"/>
    </source>
</evidence>
<dbReference type="InterPro" id="IPR037608">
    <property type="entry name" value="STIM1/2"/>
</dbReference>
<keyword evidence="2" id="KW-0813">Transport</keyword>
<keyword evidence="4" id="KW-0812">Transmembrane</keyword>
<dbReference type="Gene3D" id="1.10.238.180">
    <property type="match status" value="1"/>
</dbReference>
<keyword evidence="10" id="KW-0406">Ion transport</keyword>
<feature type="coiled-coil region" evidence="12">
    <location>
        <begin position="333"/>
        <end position="360"/>
    </location>
</feature>
<evidence type="ECO:0000256" key="10">
    <source>
        <dbReference type="ARBA" id="ARBA00023065"/>
    </source>
</evidence>
<dbReference type="SMART" id="SM00454">
    <property type="entry name" value="SAM"/>
    <property type="match status" value="1"/>
</dbReference>
<evidence type="ECO:0000256" key="11">
    <source>
        <dbReference type="ARBA" id="ARBA00023136"/>
    </source>
</evidence>
<dbReference type="PANTHER" id="PTHR15136">
    <property type="entry name" value="STROMAL INTERACTION MOLECULE HOMOLOG"/>
    <property type="match status" value="1"/>
</dbReference>
<keyword evidence="11" id="KW-0472">Membrane</keyword>
<evidence type="ECO:0000256" key="3">
    <source>
        <dbReference type="ARBA" id="ARBA00022568"/>
    </source>
</evidence>
<keyword evidence="8" id="KW-1133">Transmembrane helix</keyword>
<evidence type="ECO:0000256" key="2">
    <source>
        <dbReference type="ARBA" id="ARBA00022448"/>
    </source>
</evidence>
<dbReference type="Pfam" id="PF07647">
    <property type="entry name" value="SAM_2"/>
    <property type="match status" value="1"/>
</dbReference>
<gene>
    <name evidence="17" type="primary">LOC106809096</name>
</gene>
<protein>
    <submittedName>
        <fullName evidence="17">Stromal interaction molecule homolog</fullName>
    </submittedName>
</protein>
<dbReference type="InterPro" id="IPR013761">
    <property type="entry name" value="SAM/pointed_sf"/>
</dbReference>
<evidence type="ECO:0000259" key="15">
    <source>
        <dbReference type="PROSITE" id="PS50105"/>
    </source>
</evidence>
<dbReference type="Gene3D" id="1.10.287.3550">
    <property type="match status" value="1"/>
</dbReference>
<evidence type="ECO:0000313" key="16">
    <source>
        <dbReference type="Proteomes" id="UP000695022"/>
    </source>
</evidence>
<feature type="domain" description="SAM" evidence="15">
    <location>
        <begin position="145"/>
        <end position="203"/>
    </location>
</feature>
<evidence type="ECO:0000256" key="8">
    <source>
        <dbReference type="ARBA" id="ARBA00022989"/>
    </source>
</evidence>
<evidence type="ECO:0000256" key="12">
    <source>
        <dbReference type="SAM" id="Coils"/>
    </source>
</evidence>
<dbReference type="Pfam" id="PF16533">
    <property type="entry name" value="SOAR"/>
    <property type="match status" value="1"/>
</dbReference>
<dbReference type="InterPro" id="IPR001660">
    <property type="entry name" value="SAM"/>
</dbReference>
<evidence type="ECO:0000313" key="17">
    <source>
        <dbReference type="RefSeq" id="XP_014667541.1"/>
    </source>
</evidence>